<feature type="transmembrane region" description="Helical" evidence="1">
    <location>
        <begin position="132"/>
        <end position="156"/>
    </location>
</feature>
<gene>
    <name evidence="2" type="ORF">GEAM_1140</name>
</gene>
<feature type="transmembrane region" description="Helical" evidence="1">
    <location>
        <begin position="94"/>
        <end position="112"/>
    </location>
</feature>
<proteinExistence type="predicted"/>
<feature type="transmembrane region" description="Helical" evidence="1">
    <location>
        <begin position="171"/>
        <end position="187"/>
    </location>
</feature>
<sequence>MTICIEQRQLRVGNRAELFALLFLLQALVSGLLFAQVGWAELFTTNLLLGAVVVFATVGRSAAGHTLSTLLASLTAVSLLVALISWSERGMADANTHLINGIATILLGLFVLNEKYGARPWLPKALRRQPGFSWALGAEVLSTAGIATGLFLTVLVSRAFFSQHATLESELFPLVLTLFMLAQRLWVLKKRGNAVISQPDYVPYGLPLRAVSVAASIGLAVFLLQGYPNVESFAGASALLLMLALGSTTAMLVAADSPAE</sequence>
<feature type="transmembrane region" description="Helical" evidence="1">
    <location>
        <begin position="18"/>
        <end position="37"/>
    </location>
</feature>
<feature type="transmembrane region" description="Helical" evidence="1">
    <location>
        <begin position="43"/>
        <end position="63"/>
    </location>
</feature>
<feature type="transmembrane region" description="Helical" evidence="1">
    <location>
        <begin position="233"/>
        <end position="255"/>
    </location>
</feature>
<dbReference type="RefSeq" id="WP_034789405.1">
    <property type="nucleotide sequence ID" value="NZ_JMPJ01000037.1"/>
</dbReference>
<dbReference type="AlphaFoldDB" id="A0A085GIG7"/>
<comment type="caution">
    <text evidence="2">The sequence shown here is derived from an EMBL/GenBank/DDBJ whole genome shotgun (WGS) entry which is preliminary data.</text>
</comment>
<evidence type="ECO:0000313" key="2">
    <source>
        <dbReference type="EMBL" id="KFC83512.1"/>
    </source>
</evidence>
<dbReference type="GeneID" id="78379482"/>
<keyword evidence="1" id="KW-0812">Transmembrane</keyword>
<keyword evidence="3" id="KW-1185">Reference proteome</keyword>
<evidence type="ECO:0000256" key="1">
    <source>
        <dbReference type="SAM" id="Phobius"/>
    </source>
</evidence>
<keyword evidence="1" id="KW-1133">Transmembrane helix</keyword>
<feature type="transmembrane region" description="Helical" evidence="1">
    <location>
        <begin position="208"/>
        <end position="227"/>
    </location>
</feature>
<keyword evidence="1" id="KW-0472">Membrane</keyword>
<dbReference type="eggNOG" id="ENOG502ZK7I">
    <property type="taxonomic scope" value="Bacteria"/>
</dbReference>
<accession>A0A085GIG7</accession>
<reference evidence="2 3" key="1">
    <citation type="submission" date="2014-05" db="EMBL/GenBank/DDBJ databases">
        <title>ATOL: Assembling a taxonomically balanced genome-scale reconstruction of the evolutionary history of the Enterobacteriaceae.</title>
        <authorList>
            <person name="Plunkett G.III."/>
            <person name="Neeno-Eckwall E.C."/>
            <person name="Glasner J.D."/>
            <person name="Perna N.T."/>
        </authorList>
    </citation>
    <scope>NUCLEOTIDE SEQUENCE [LARGE SCALE GENOMIC DNA]</scope>
    <source>
        <strain evidence="2 3">ATCC 33852</strain>
    </source>
</reference>
<organism evidence="2 3">
    <name type="scientific">Ewingella americana (strain ATCC 33852 / DSM 4580 / CCUG 14506 / JCM 5911 / LMG 7869 / NCTC 12157 / CDC 1468-78)</name>
    <dbReference type="NCBI Taxonomy" id="910964"/>
    <lineage>
        <taxon>Bacteria</taxon>
        <taxon>Pseudomonadati</taxon>
        <taxon>Pseudomonadota</taxon>
        <taxon>Gammaproteobacteria</taxon>
        <taxon>Enterobacterales</taxon>
        <taxon>Yersiniaceae</taxon>
        <taxon>Ewingella</taxon>
    </lineage>
</organism>
<dbReference type="EMBL" id="JMPJ01000037">
    <property type="protein sequence ID" value="KFC83512.1"/>
    <property type="molecule type" value="Genomic_DNA"/>
</dbReference>
<dbReference type="Proteomes" id="UP000028640">
    <property type="component" value="Unassembled WGS sequence"/>
</dbReference>
<evidence type="ECO:0000313" key="3">
    <source>
        <dbReference type="Proteomes" id="UP000028640"/>
    </source>
</evidence>
<feature type="transmembrane region" description="Helical" evidence="1">
    <location>
        <begin position="70"/>
        <end position="88"/>
    </location>
</feature>
<name>A0A085GIG7_EWIA3</name>
<protein>
    <submittedName>
        <fullName evidence="2">Uncharacterized protein</fullName>
    </submittedName>
</protein>